<sequence length="247" mass="28698">MMQFEDQVQKFEYKLNDTDDQIVNYIIKNKETAVTLSIQHLASKLYTVPNTITRLSKKLGYESFSQMKNKLKEEIQQNKAIPEEDSLLYNIDKTTRLIDQEKYVLVSRIISESRRVLFFAVGDTAPFCEIMIKNIKVVGKHGEYYVHRHDMVHEVNHLENSDVLFLISLSGETPQVLDIARLAKKRGVRLISLTHFNKNTLQNLADLNLYCYSPAKKLNEYNITDKTPVMLVLRALSEVYWQSQGSY</sequence>
<dbReference type="InterPro" id="IPR036388">
    <property type="entry name" value="WH-like_DNA-bd_sf"/>
</dbReference>
<dbReference type="InterPro" id="IPR046348">
    <property type="entry name" value="SIS_dom_sf"/>
</dbReference>
<evidence type="ECO:0000259" key="4">
    <source>
        <dbReference type="PROSITE" id="PS51071"/>
    </source>
</evidence>
<dbReference type="InterPro" id="IPR001347">
    <property type="entry name" value="SIS_dom"/>
</dbReference>
<dbReference type="Pfam" id="PF01418">
    <property type="entry name" value="HTH_6"/>
    <property type="match status" value="1"/>
</dbReference>
<evidence type="ECO:0000256" key="3">
    <source>
        <dbReference type="ARBA" id="ARBA00023163"/>
    </source>
</evidence>
<evidence type="ECO:0000256" key="2">
    <source>
        <dbReference type="ARBA" id="ARBA00023125"/>
    </source>
</evidence>
<dbReference type="PANTHER" id="PTHR30514">
    <property type="entry name" value="GLUCOKINASE"/>
    <property type="match status" value="1"/>
</dbReference>
<dbReference type="Pfam" id="PF01380">
    <property type="entry name" value="SIS"/>
    <property type="match status" value="1"/>
</dbReference>
<protein>
    <submittedName>
        <fullName evidence="6">MurR/RpiR family transcriptional regulator</fullName>
    </submittedName>
</protein>
<feature type="domain" description="HTH rpiR-type" evidence="4">
    <location>
        <begin position="2"/>
        <end position="78"/>
    </location>
</feature>
<dbReference type="PROSITE" id="PS51071">
    <property type="entry name" value="HTH_RPIR"/>
    <property type="match status" value="1"/>
</dbReference>
<dbReference type="SUPFAM" id="SSF53697">
    <property type="entry name" value="SIS domain"/>
    <property type="match status" value="1"/>
</dbReference>
<keyword evidence="3" id="KW-0804">Transcription</keyword>
<dbReference type="PROSITE" id="PS51464">
    <property type="entry name" value="SIS"/>
    <property type="match status" value="1"/>
</dbReference>
<name>A0ABS2ZID1_9BACL</name>
<dbReference type="Proteomes" id="UP001319060">
    <property type="component" value="Unassembled WGS sequence"/>
</dbReference>
<dbReference type="InterPro" id="IPR047640">
    <property type="entry name" value="RpiR-like"/>
</dbReference>
<keyword evidence="1" id="KW-0805">Transcription regulation</keyword>
<feature type="domain" description="SIS" evidence="5">
    <location>
        <begin position="105"/>
        <end position="246"/>
    </location>
</feature>
<dbReference type="InterPro" id="IPR035472">
    <property type="entry name" value="RpiR-like_SIS"/>
</dbReference>
<accession>A0ABS2ZID1</accession>
<dbReference type="InterPro" id="IPR000281">
    <property type="entry name" value="HTH_RpiR"/>
</dbReference>
<dbReference type="SUPFAM" id="SSF46689">
    <property type="entry name" value="Homeodomain-like"/>
    <property type="match status" value="1"/>
</dbReference>
<evidence type="ECO:0000259" key="5">
    <source>
        <dbReference type="PROSITE" id="PS51464"/>
    </source>
</evidence>
<gene>
    <name evidence="6" type="ORF">JYA64_17900</name>
</gene>
<dbReference type="Gene3D" id="3.40.50.10490">
    <property type="entry name" value="Glucose-6-phosphate isomerase like protein, domain 1"/>
    <property type="match status" value="1"/>
</dbReference>
<proteinExistence type="predicted"/>
<keyword evidence="2" id="KW-0238">DNA-binding</keyword>
<comment type="caution">
    <text evidence="6">The sequence shown here is derived from an EMBL/GenBank/DDBJ whole genome shotgun (WGS) entry which is preliminary data.</text>
</comment>
<dbReference type="PANTHER" id="PTHR30514:SF1">
    <property type="entry name" value="HTH-TYPE TRANSCRIPTIONAL REGULATOR HEXR-RELATED"/>
    <property type="match status" value="1"/>
</dbReference>
<dbReference type="InterPro" id="IPR009057">
    <property type="entry name" value="Homeodomain-like_sf"/>
</dbReference>
<keyword evidence="7" id="KW-1185">Reference proteome</keyword>
<organism evidence="6 7">
    <name type="scientific">Fictibacillus barbaricus</name>
    <dbReference type="NCBI Taxonomy" id="182136"/>
    <lineage>
        <taxon>Bacteria</taxon>
        <taxon>Bacillati</taxon>
        <taxon>Bacillota</taxon>
        <taxon>Bacilli</taxon>
        <taxon>Bacillales</taxon>
        <taxon>Fictibacillaceae</taxon>
        <taxon>Fictibacillus</taxon>
    </lineage>
</organism>
<evidence type="ECO:0000313" key="6">
    <source>
        <dbReference type="EMBL" id="MBN3547187.1"/>
    </source>
</evidence>
<reference evidence="6 7" key="1">
    <citation type="submission" date="2021-01" db="EMBL/GenBank/DDBJ databases">
        <title>Genome Sequencing of Type Strains.</title>
        <authorList>
            <person name="Lemaire J.F."/>
            <person name="Inderbitzin P."/>
            <person name="Collins S.B."/>
            <person name="Wespe N."/>
            <person name="Knight-Connoni V."/>
        </authorList>
    </citation>
    <scope>NUCLEOTIDE SEQUENCE [LARGE SCALE GENOMIC DNA]</scope>
    <source>
        <strain evidence="6 7">DSM 14730</strain>
    </source>
</reference>
<dbReference type="CDD" id="cd05013">
    <property type="entry name" value="SIS_RpiR"/>
    <property type="match status" value="1"/>
</dbReference>
<evidence type="ECO:0000313" key="7">
    <source>
        <dbReference type="Proteomes" id="UP001319060"/>
    </source>
</evidence>
<evidence type="ECO:0000256" key="1">
    <source>
        <dbReference type="ARBA" id="ARBA00023015"/>
    </source>
</evidence>
<dbReference type="RefSeq" id="WP_188401446.1">
    <property type="nucleotide sequence ID" value="NZ_BMCE01000001.1"/>
</dbReference>
<dbReference type="EMBL" id="JAFHKS010000044">
    <property type="protein sequence ID" value="MBN3547187.1"/>
    <property type="molecule type" value="Genomic_DNA"/>
</dbReference>
<dbReference type="Gene3D" id="1.10.10.10">
    <property type="entry name" value="Winged helix-like DNA-binding domain superfamily/Winged helix DNA-binding domain"/>
    <property type="match status" value="1"/>
</dbReference>